<dbReference type="GO" id="GO:0006355">
    <property type="term" value="P:regulation of DNA-templated transcription"/>
    <property type="evidence" value="ECO:0007669"/>
    <property type="project" value="InterPro"/>
</dbReference>
<feature type="domain" description="Winged helix-turn-helix transcription repressor HrcA DNA-binding" evidence="1">
    <location>
        <begin position="18"/>
        <end position="72"/>
    </location>
</feature>
<dbReference type="Pfam" id="PF03444">
    <property type="entry name" value="WHD_HrcA"/>
    <property type="match status" value="1"/>
</dbReference>
<organism evidence="2">
    <name type="scientific">viral metagenome</name>
    <dbReference type="NCBI Taxonomy" id="1070528"/>
    <lineage>
        <taxon>unclassified sequences</taxon>
        <taxon>metagenomes</taxon>
        <taxon>organismal metagenomes</taxon>
    </lineage>
</organism>
<dbReference type="Gene3D" id="1.10.10.10">
    <property type="entry name" value="Winged helix-like DNA-binding domain superfamily/Winged helix DNA-binding domain"/>
    <property type="match status" value="1"/>
</dbReference>
<dbReference type="EMBL" id="MT143853">
    <property type="protein sequence ID" value="QJB03604.1"/>
    <property type="molecule type" value="Genomic_DNA"/>
</dbReference>
<dbReference type="InterPro" id="IPR036388">
    <property type="entry name" value="WH-like_DNA-bd_sf"/>
</dbReference>
<dbReference type="InterPro" id="IPR005104">
    <property type="entry name" value="WHTH_HrcA_DNA-bd"/>
</dbReference>
<dbReference type="GO" id="GO:0003677">
    <property type="term" value="F:DNA binding"/>
    <property type="evidence" value="ECO:0007669"/>
    <property type="project" value="InterPro"/>
</dbReference>
<proteinExistence type="predicted"/>
<name>A0A6M3M2Y5_9ZZZZ</name>
<dbReference type="AlphaFoldDB" id="A0A6M3M2Y5"/>
<protein>
    <submittedName>
        <fullName evidence="2">Putative transcription repressor protein</fullName>
    </submittedName>
</protein>
<dbReference type="SUPFAM" id="SSF46785">
    <property type="entry name" value="Winged helix' DNA-binding domain"/>
    <property type="match status" value="1"/>
</dbReference>
<dbReference type="InterPro" id="IPR036390">
    <property type="entry name" value="WH_DNA-bd_sf"/>
</dbReference>
<sequence>MKTITATKIEVLRFIGVNQVVQAGDLANEFGYTLGTARNKIYRLQKVKLIEKVGIRVGTYCLTNEAIRRLEHHGQR</sequence>
<evidence type="ECO:0000313" key="3">
    <source>
        <dbReference type="EMBL" id="QJB03604.1"/>
    </source>
</evidence>
<gene>
    <name evidence="2" type="ORF">MM171A00439_0042</name>
    <name evidence="3" type="ORF">MM171B00601_0007</name>
</gene>
<accession>A0A6M3M2Y5</accession>
<dbReference type="EMBL" id="MT143694">
    <property type="protein sequence ID" value="QJB00490.1"/>
    <property type="molecule type" value="Genomic_DNA"/>
</dbReference>
<evidence type="ECO:0000259" key="1">
    <source>
        <dbReference type="Pfam" id="PF03444"/>
    </source>
</evidence>
<evidence type="ECO:0000313" key="2">
    <source>
        <dbReference type="EMBL" id="QJB00490.1"/>
    </source>
</evidence>
<reference evidence="2" key="1">
    <citation type="submission" date="2020-03" db="EMBL/GenBank/DDBJ databases">
        <title>The deep terrestrial virosphere.</title>
        <authorList>
            <person name="Holmfeldt K."/>
            <person name="Nilsson E."/>
            <person name="Simone D."/>
            <person name="Lopez-Fernandez M."/>
            <person name="Wu X."/>
            <person name="de Brujin I."/>
            <person name="Lundin D."/>
            <person name="Andersson A."/>
            <person name="Bertilsson S."/>
            <person name="Dopson M."/>
        </authorList>
    </citation>
    <scope>NUCLEOTIDE SEQUENCE</scope>
    <source>
        <strain evidence="2">MM171A00439</strain>
        <strain evidence="3">MM171B00601</strain>
    </source>
</reference>